<dbReference type="InterPro" id="IPR050493">
    <property type="entry name" value="FAD-dep_Monooxygenase_BioMet"/>
</dbReference>
<dbReference type="NCBIfam" id="NF006021">
    <property type="entry name" value="PRK08163.1"/>
    <property type="match status" value="1"/>
</dbReference>
<evidence type="ECO:0000256" key="5">
    <source>
        <dbReference type="ARBA" id="ARBA00023033"/>
    </source>
</evidence>
<dbReference type="GO" id="GO:0018669">
    <property type="term" value="F:3-hydroxybenzoate 6-monooxygenase activity"/>
    <property type="evidence" value="ECO:0007669"/>
    <property type="project" value="UniProtKB-EC"/>
</dbReference>
<dbReference type="EC" id="1.14.13.24" evidence="7"/>
<feature type="domain" description="FAD-binding" evidence="6">
    <location>
        <begin position="3"/>
        <end position="323"/>
    </location>
</feature>
<dbReference type="SUPFAM" id="SSF51905">
    <property type="entry name" value="FAD/NAD(P)-binding domain"/>
    <property type="match status" value="1"/>
</dbReference>
<comment type="caution">
    <text evidence="7">The sequence shown here is derived from an EMBL/GenBank/DDBJ whole genome shotgun (WGS) entry which is preliminary data.</text>
</comment>
<evidence type="ECO:0000256" key="4">
    <source>
        <dbReference type="ARBA" id="ARBA00023002"/>
    </source>
</evidence>
<dbReference type="PANTHER" id="PTHR13789:SF318">
    <property type="entry name" value="GERANYLGERANYL DIPHOSPHATE REDUCTASE"/>
    <property type="match status" value="1"/>
</dbReference>
<keyword evidence="4 7" id="KW-0560">Oxidoreductase</keyword>
<evidence type="ECO:0000313" key="7">
    <source>
        <dbReference type="EMBL" id="NJC70694.1"/>
    </source>
</evidence>
<comment type="cofactor">
    <cofactor evidence="1">
        <name>FAD</name>
        <dbReference type="ChEBI" id="CHEBI:57692"/>
    </cofactor>
</comment>
<dbReference type="InterPro" id="IPR002938">
    <property type="entry name" value="FAD-bd"/>
</dbReference>
<reference evidence="7 8" key="1">
    <citation type="submission" date="2020-03" db="EMBL/GenBank/DDBJ databases">
        <title>WGS of the type strain of Planosporangium spp.</title>
        <authorList>
            <person name="Thawai C."/>
        </authorList>
    </citation>
    <scope>NUCLEOTIDE SEQUENCE [LARGE SCALE GENOMIC DNA]</scope>
    <source>
        <strain evidence="7 8">TBRC 5610</strain>
    </source>
</reference>
<dbReference type="RefSeq" id="WP_167925588.1">
    <property type="nucleotide sequence ID" value="NZ_JAATVY010000007.1"/>
</dbReference>
<accession>A0ABX0XXB7</accession>
<dbReference type="Pfam" id="PF01494">
    <property type="entry name" value="FAD_binding_3"/>
    <property type="match status" value="1"/>
</dbReference>
<dbReference type="PRINTS" id="PR00420">
    <property type="entry name" value="RNGMNOXGNASE"/>
</dbReference>
<evidence type="ECO:0000256" key="2">
    <source>
        <dbReference type="ARBA" id="ARBA00022630"/>
    </source>
</evidence>
<keyword evidence="3" id="KW-0274">FAD</keyword>
<dbReference type="Proteomes" id="UP000722989">
    <property type="component" value="Unassembled WGS sequence"/>
</dbReference>
<keyword evidence="2" id="KW-0285">Flavoprotein</keyword>
<gene>
    <name evidence="7" type="ORF">HC031_13360</name>
</gene>
<protein>
    <submittedName>
        <fullName evidence="7">3-hydroxybenzoate 6-monooxygenase</fullName>
        <ecNumber evidence="7">1.14.13.24</ecNumber>
    </submittedName>
</protein>
<sequence length="395" mass="42616">MSTIVIAGGGIGGLATALAVTDAGHEAVVLERQSRFAELGAGIQLAPNAFRALDRLGVGAAVRERANFIDELRLMDAVSGEAIVRLPLGTAFRHRFGNPYAVVHRGDLYEHLLRACRARSAVRLRADATVVGYDADDVRVAVHLDSGESVTGDALVGADGLRSTVRAALVGDGPPRISGHTIYRSVIPIAEVPEDLRWNAATLWGGPDLHIVHYPINGWRSYNLAATVDDGAQEAVSGEPVDGDQVLAAFAGVVDSPRRLLERGRDWRRWVLCDRDPVTAWAQGRVVLLGDAAHPMLQYAAQGAAMALEDAVCLGEQLARPVDVAEAFARFAALRQDRTARVQVISRRLGDEVYHPRDDAARRRNAQLGALTEDDLYGMLDWLYCPDSSWVGARG</sequence>
<evidence type="ECO:0000259" key="6">
    <source>
        <dbReference type="Pfam" id="PF01494"/>
    </source>
</evidence>
<evidence type="ECO:0000313" key="8">
    <source>
        <dbReference type="Proteomes" id="UP000722989"/>
    </source>
</evidence>
<dbReference type="EMBL" id="JAATVY010000007">
    <property type="protein sequence ID" value="NJC70694.1"/>
    <property type="molecule type" value="Genomic_DNA"/>
</dbReference>
<keyword evidence="8" id="KW-1185">Reference proteome</keyword>
<name>A0ABX0XXB7_9ACTN</name>
<evidence type="ECO:0000256" key="1">
    <source>
        <dbReference type="ARBA" id="ARBA00001974"/>
    </source>
</evidence>
<dbReference type="SUPFAM" id="SSF54373">
    <property type="entry name" value="FAD-linked reductases, C-terminal domain"/>
    <property type="match status" value="1"/>
</dbReference>
<organism evidence="7 8">
    <name type="scientific">Planosporangium thailandense</name>
    <dbReference type="NCBI Taxonomy" id="765197"/>
    <lineage>
        <taxon>Bacteria</taxon>
        <taxon>Bacillati</taxon>
        <taxon>Actinomycetota</taxon>
        <taxon>Actinomycetes</taxon>
        <taxon>Micromonosporales</taxon>
        <taxon>Micromonosporaceae</taxon>
        <taxon>Planosporangium</taxon>
    </lineage>
</organism>
<evidence type="ECO:0000256" key="3">
    <source>
        <dbReference type="ARBA" id="ARBA00022827"/>
    </source>
</evidence>
<dbReference type="Gene3D" id="3.50.50.60">
    <property type="entry name" value="FAD/NAD(P)-binding domain"/>
    <property type="match status" value="1"/>
</dbReference>
<dbReference type="PANTHER" id="PTHR13789">
    <property type="entry name" value="MONOOXYGENASE"/>
    <property type="match status" value="1"/>
</dbReference>
<dbReference type="InterPro" id="IPR036188">
    <property type="entry name" value="FAD/NAD-bd_sf"/>
</dbReference>
<keyword evidence="5" id="KW-0503">Monooxygenase</keyword>
<proteinExistence type="predicted"/>